<dbReference type="Gene3D" id="3.30.200.20">
    <property type="entry name" value="Phosphorylase Kinase, domain 1"/>
    <property type="match status" value="1"/>
</dbReference>
<organism evidence="12 13">
    <name type="scientific">Polarella glacialis</name>
    <name type="common">Dinoflagellate</name>
    <dbReference type="NCBI Taxonomy" id="89957"/>
    <lineage>
        <taxon>Eukaryota</taxon>
        <taxon>Sar</taxon>
        <taxon>Alveolata</taxon>
        <taxon>Dinophyceae</taxon>
        <taxon>Suessiales</taxon>
        <taxon>Suessiaceae</taxon>
        <taxon>Polarella</taxon>
    </lineage>
</organism>
<dbReference type="Pfam" id="PF00069">
    <property type="entry name" value="Pkinase"/>
    <property type="match status" value="1"/>
</dbReference>
<comment type="catalytic activity">
    <reaction evidence="10">
        <text>L-tyrosyl-[protein] + ATP = O-phospho-L-tyrosyl-[protein] + ADP + H(+)</text>
        <dbReference type="Rhea" id="RHEA:10596"/>
        <dbReference type="Rhea" id="RHEA-COMP:10136"/>
        <dbReference type="Rhea" id="RHEA-COMP:20101"/>
        <dbReference type="ChEBI" id="CHEBI:15378"/>
        <dbReference type="ChEBI" id="CHEBI:30616"/>
        <dbReference type="ChEBI" id="CHEBI:46858"/>
        <dbReference type="ChEBI" id="CHEBI:61978"/>
        <dbReference type="ChEBI" id="CHEBI:456216"/>
        <dbReference type="EC" id="2.7.12.2"/>
    </reaction>
</comment>
<evidence type="ECO:0000256" key="6">
    <source>
        <dbReference type="ARBA" id="ARBA00038035"/>
    </source>
</evidence>
<evidence type="ECO:0000256" key="2">
    <source>
        <dbReference type="ARBA" id="ARBA00022679"/>
    </source>
</evidence>
<keyword evidence="5" id="KW-0067">ATP-binding</keyword>
<proteinExistence type="inferred from homology"/>
<keyword evidence="1" id="KW-0723">Serine/threonine-protein kinase</keyword>
<dbReference type="PROSITE" id="PS50011">
    <property type="entry name" value="PROTEIN_KINASE_DOM"/>
    <property type="match status" value="1"/>
</dbReference>
<dbReference type="SUPFAM" id="SSF56112">
    <property type="entry name" value="Protein kinase-like (PK-like)"/>
    <property type="match status" value="1"/>
</dbReference>
<dbReference type="PANTHER" id="PTHR48013">
    <property type="entry name" value="DUAL SPECIFICITY MITOGEN-ACTIVATED PROTEIN KINASE KINASE 5-RELATED"/>
    <property type="match status" value="1"/>
</dbReference>
<dbReference type="GO" id="GO:0004674">
    <property type="term" value="F:protein serine/threonine kinase activity"/>
    <property type="evidence" value="ECO:0007669"/>
    <property type="project" value="UniProtKB-KW"/>
</dbReference>
<dbReference type="Gene3D" id="1.10.510.10">
    <property type="entry name" value="Transferase(Phosphotransferase) domain 1"/>
    <property type="match status" value="1"/>
</dbReference>
<dbReference type="InterPro" id="IPR000719">
    <property type="entry name" value="Prot_kinase_dom"/>
</dbReference>
<dbReference type="CDD" id="cd06623">
    <property type="entry name" value="PKc_MAPKK_plant_like"/>
    <property type="match status" value="1"/>
</dbReference>
<feature type="domain" description="Protein kinase" evidence="11">
    <location>
        <begin position="43"/>
        <end position="308"/>
    </location>
</feature>
<dbReference type="Proteomes" id="UP000626109">
    <property type="component" value="Unassembled WGS sequence"/>
</dbReference>
<evidence type="ECO:0000256" key="3">
    <source>
        <dbReference type="ARBA" id="ARBA00022741"/>
    </source>
</evidence>
<gene>
    <name evidence="12" type="ORF">PGLA2088_LOCUS50094</name>
</gene>
<dbReference type="PANTHER" id="PTHR48013:SF9">
    <property type="entry name" value="DUAL SPECIFICITY MITOGEN-ACTIVATED PROTEIN KINASE KINASE 5"/>
    <property type="match status" value="1"/>
</dbReference>
<dbReference type="SMART" id="SM00220">
    <property type="entry name" value="S_TKc"/>
    <property type="match status" value="1"/>
</dbReference>
<name>A0A813LXI2_POLGL</name>
<dbReference type="GO" id="GO:0005524">
    <property type="term" value="F:ATP binding"/>
    <property type="evidence" value="ECO:0007669"/>
    <property type="project" value="UniProtKB-KW"/>
</dbReference>
<comment type="caution">
    <text evidence="12">The sequence shown here is derived from an EMBL/GenBank/DDBJ whole genome shotgun (WGS) entry which is preliminary data.</text>
</comment>
<dbReference type="EC" id="2.7.12.2" evidence="7"/>
<sequence length="321" mass="35953">MKPHQSLLHLPQSVDIEPGSSGAFTTASSAASEGFEVQGLEELERLGKLGQGSSGYVEKHHHTQSGRDLAVKIMQAGDIAEPQRKAILLELRTFAKCRSPHIVNFYGVFFHENSIYIALEYMNAGALSEILAKKKQVPERLLANITWQVLDGLEYLHSVMHVIHRDVKPSNLLLSTTGILKITDFGVSGELEDDLEQKNKVTFVGTIHYMSPERVVGKPYEYNSDTWSLGLTLLECLIGRYPYATVEEGSRLLSFWELMRRIVEQEPPALPSADSEHSAELKDFLQQLLQKEPVRRKSAAEMKAHAWLEGLLQAKHLVDLA</sequence>
<evidence type="ECO:0000313" key="12">
    <source>
        <dbReference type="EMBL" id="CAE8740608.1"/>
    </source>
</evidence>
<comment type="catalytic activity">
    <reaction evidence="9">
        <text>L-threonyl-[protein] + ATP = O-phospho-L-threonyl-[protein] + ADP + H(+)</text>
        <dbReference type="Rhea" id="RHEA:46608"/>
        <dbReference type="Rhea" id="RHEA-COMP:11060"/>
        <dbReference type="Rhea" id="RHEA-COMP:11605"/>
        <dbReference type="ChEBI" id="CHEBI:15378"/>
        <dbReference type="ChEBI" id="CHEBI:30013"/>
        <dbReference type="ChEBI" id="CHEBI:30616"/>
        <dbReference type="ChEBI" id="CHEBI:61977"/>
        <dbReference type="ChEBI" id="CHEBI:456216"/>
        <dbReference type="EC" id="2.7.12.2"/>
    </reaction>
</comment>
<dbReference type="AlphaFoldDB" id="A0A813LXI2"/>
<evidence type="ECO:0000256" key="5">
    <source>
        <dbReference type="ARBA" id="ARBA00022840"/>
    </source>
</evidence>
<feature type="non-terminal residue" evidence="12">
    <location>
        <position position="321"/>
    </location>
</feature>
<evidence type="ECO:0000256" key="7">
    <source>
        <dbReference type="ARBA" id="ARBA00038999"/>
    </source>
</evidence>
<dbReference type="FunFam" id="3.30.200.20:FF:000040">
    <property type="entry name" value="Dual specificity mitogen-activated protein kinase kinase"/>
    <property type="match status" value="1"/>
</dbReference>
<comment type="catalytic activity">
    <reaction evidence="8">
        <text>L-seryl-[protein] + ATP = O-phospho-L-seryl-[protein] + ADP + H(+)</text>
        <dbReference type="Rhea" id="RHEA:17989"/>
        <dbReference type="Rhea" id="RHEA-COMP:9863"/>
        <dbReference type="Rhea" id="RHEA-COMP:11604"/>
        <dbReference type="ChEBI" id="CHEBI:15378"/>
        <dbReference type="ChEBI" id="CHEBI:29999"/>
        <dbReference type="ChEBI" id="CHEBI:30616"/>
        <dbReference type="ChEBI" id="CHEBI:83421"/>
        <dbReference type="ChEBI" id="CHEBI:456216"/>
        <dbReference type="EC" id="2.7.12.2"/>
    </reaction>
</comment>
<evidence type="ECO:0000313" key="13">
    <source>
        <dbReference type="Proteomes" id="UP000626109"/>
    </source>
</evidence>
<evidence type="ECO:0000256" key="1">
    <source>
        <dbReference type="ARBA" id="ARBA00022527"/>
    </source>
</evidence>
<dbReference type="InterPro" id="IPR008271">
    <property type="entry name" value="Ser/Thr_kinase_AS"/>
</dbReference>
<keyword evidence="3" id="KW-0547">Nucleotide-binding</keyword>
<comment type="similarity">
    <text evidence="6">Belongs to the protein kinase superfamily. STE Ser/Thr protein kinase family. MAP kinase kinase subfamily.</text>
</comment>
<evidence type="ECO:0000256" key="8">
    <source>
        <dbReference type="ARBA" id="ARBA00049014"/>
    </source>
</evidence>
<keyword evidence="4" id="KW-0418">Kinase</keyword>
<dbReference type="EMBL" id="CAJNNW010037291">
    <property type="protein sequence ID" value="CAE8740608.1"/>
    <property type="molecule type" value="Genomic_DNA"/>
</dbReference>
<dbReference type="PROSITE" id="PS00108">
    <property type="entry name" value="PROTEIN_KINASE_ST"/>
    <property type="match status" value="1"/>
</dbReference>
<evidence type="ECO:0000259" key="11">
    <source>
        <dbReference type="PROSITE" id="PS50011"/>
    </source>
</evidence>
<evidence type="ECO:0000256" key="4">
    <source>
        <dbReference type="ARBA" id="ARBA00022777"/>
    </source>
</evidence>
<dbReference type="GO" id="GO:0004708">
    <property type="term" value="F:MAP kinase kinase activity"/>
    <property type="evidence" value="ECO:0007669"/>
    <property type="project" value="UniProtKB-EC"/>
</dbReference>
<protein>
    <recommendedName>
        <fullName evidence="7">mitogen-activated protein kinase kinase</fullName>
        <ecNumber evidence="7">2.7.12.2</ecNumber>
    </recommendedName>
</protein>
<evidence type="ECO:0000256" key="9">
    <source>
        <dbReference type="ARBA" id="ARBA00049299"/>
    </source>
</evidence>
<reference evidence="12" key="1">
    <citation type="submission" date="2021-02" db="EMBL/GenBank/DDBJ databases">
        <authorList>
            <person name="Dougan E. K."/>
            <person name="Rhodes N."/>
            <person name="Thang M."/>
            <person name="Chan C."/>
        </authorList>
    </citation>
    <scope>NUCLEOTIDE SEQUENCE</scope>
</reference>
<keyword evidence="2" id="KW-0808">Transferase</keyword>
<accession>A0A813LXI2</accession>
<evidence type="ECO:0000256" key="10">
    <source>
        <dbReference type="ARBA" id="ARBA00051693"/>
    </source>
</evidence>
<dbReference type="InterPro" id="IPR011009">
    <property type="entry name" value="Kinase-like_dom_sf"/>
</dbReference>